<feature type="transmembrane region" description="Helical" evidence="5">
    <location>
        <begin position="254"/>
        <end position="278"/>
    </location>
</feature>
<comment type="subcellular location">
    <subcellularLocation>
        <location evidence="1">Membrane</location>
        <topology evidence="1">Multi-pass membrane protein</topology>
    </subcellularLocation>
</comment>
<dbReference type="PANTHER" id="PTHR11132">
    <property type="entry name" value="SOLUTE CARRIER FAMILY 35"/>
    <property type="match status" value="1"/>
</dbReference>
<keyword evidence="2 5" id="KW-0812">Transmembrane</keyword>
<dbReference type="InterPro" id="IPR004853">
    <property type="entry name" value="Sugar_P_trans_dom"/>
</dbReference>
<sequence length="341" mass="37682">MATNSDSTSILPVTSVDPAYTEKEKFSKFSAITKNGAYAAIFNMTCAVLLVMFNKAALSTYRFPCVNVITLCQIISSCFFLYALQHLKIISFAANEASTYNSKILVPVKTLINTLPLSLTYLLFMLASMEAVRAVSVPMYTTIRRTTVVFTMTLEYILMKQSYTRPILGSVAIIVLGAVVAGLRDFSFDSYGYLVVFISNFATAIYLISIARIGESTGLNSFGLMWCTGIWCGPILLLWTLVQGDWETSLNYPYLLSPGFLVVLFLSCVLAFLLNYSVFLNTTLNSALTQTICGNLKDFFTILLGWLVFGGLPFDLLNVSGQVLSFIGSAMYAYYKLIVKC</sequence>
<dbReference type="OrthoDB" id="417037at2759"/>
<accession>A0A2G9GX65</accession>
<dbReference type="InterPro" id="IPR050186">
    <property type="entry name" value="TPT_transporter"/>
</dbReference>
<evidence type="ECO:0000256" key="2">
    <source>
        <dbReference type="ARBA" id="ARBA00022692"/>
    </source>
</evidence>
<evidence type="ECO:0000256" key="4">
    <source>
        <dbReference type="ARBA" id="ARBA00023136"/>
    </source>
</evidence>
<gene>
    <name evidence="7" type="ORF">CDL12_17548</name>
</gene>
<comment type="caution">
    <text evidence="7">The sequence shown here is derived from an EMBL/GenBank/DDBJ whole genome shotgun (WGS) entry which is preliminary data.</text>
</comment>
<evidence type="ECO:0000256" key="5">
    <source>
        <dbReference type="SAM" id="Phobius"/>
    </source>
</evidence>
<dbReference type="STRING" id="429701.A0A2G9GX65"/>
<feature type="transmembrane region" description="Helical" evidence="5">
    <location>
        <begin position="104"/>
        <end position="124"/>
    </location>
</feature>
<keyword evidence="4 5" id="KW-0472">Membrane</keyword>
<feature type="transmembrane region" description="Helical" evidence="5">
    <location>
        <begin position="167"/>
        <end position="184"/>
    </location>
</feature>
<evidence type="ECO:0000256" key="3">
    <source>
        <dbReference type="ARBA" id="ARBA00022989"/>
    </source>
</evidence>
<name>A0A2G9GX65_9LAMI</name>
<keyword evidence="7" id="KW-0813">Transport</keyword>
<evidence type="ECO:0000259" key="6">
    <source>
        <dbReference type="Pfam" id="PF03151"/>
    </source>
</evidence>
<dbReference type="EMBL" id="NKXS01003404">
    <property type="protein sequence ID" value="PIN09861.1"/>
    <property type="molecule type" value="Genomic_DNA"/>
</dbReference>
<evidence type="ECO:0000313" key="7">
    <source>
        <dbReference type="EMBL" id="PIN09861.1"/>
    </source>
</evidence>
<feature type="transmembrane region" description="Helical" evidence="5">
    <location>
        <begin position="299"/>
        <end position="317"/>
    </location>
</feature>
<feature type="transmembrane region" description="Helical" evidence="5">
    <location>
        <begin position="222"/>
        <end position="242"/>
    </location>
</feature>
<keyword evidence="3 5" id="KW-1133">Transmembrane helix</keyword>
<feature type="transmembrane region" description="Helical" evidence="5">
    <location>
        <begin position="36"/>
        <end position="53"/>
    </location>
</feature>
<evidence type="ECO:0000256" key="1">
    <source>
        <dbReference type="ARBA" id="ARBA00004141"/>
    </source>
</evidence>
<dbReference type="AlphaFoldDB" id="A0A2G9GX65"/>
<evidence type="ECO:0000313" key="8">
    <source>
        <dbReference type="Proteomes" id="UP000231279"/>
    </source>
</evidence>
<proteinExistence type="predicted"/>
<feature type="transmembrane region" description="Helical" evidence="5">
    <location>
        <begin position="65"/>
        <end position="84"/>
    </location>
</feature>
<feature type="transmembrane region" description="Helical" evidence="5">
    <location>
        <begin position="190"/>
        <end position="210"/>
    </location>
</feature>
<dbReference type="GO" id="GO:0016020">
    <property type="term" value="C:membrane"/>
    <property type="evidence" value="ECO:0007669"/>
    <property type="project" value="UniProtKB-SubCell"/>
</dbReference>
<dbReference type="Proteomes" id="UP000231279">
    <property type="component" value="Unassembled WGS sequence"/>
</dbReference>
<reference evidence="8" key="1">
    <citation type="journal article" date="2018" name="Gigascience">
        <title>Genome assembly of the Pink Ipe (Handroanthus impetiginosus, Bignoniaceae), a highly valued, ecologically keystone Neotropical timber forest tree.</title>
        <authorList>
            <person name="Silva-Junior O.B."/>
            <person name="Grattapaglia D."/>
            <person name="Novaes E."/>
            <person name="Collevatti R.G."/>
        </authorList>
    </citation>
    <scope>NUCLEOTIDE SEQUENCE [LARGE SCALE GENOMIC DNA]</scope>
    <source>
        <strain evidence="8">cv. UFG-1</strain>
    </source>
</reference>
<keyword evidence="7" id="KW-0762">Sugar transport</keyword>
<keyword evidence="8" id="KW-1185">Reference proteome</keyword>
<dbReference type="Pfam" id="PF03151">
    <property type="entry name" value="TPT"/>
    <property type="match status" value="1"/>
</dbReference>
<protein>
    <submittedName>
        <fullName evidence="7">Nucleotide-sugar transporter VRG4/SQV-7</fullName>
    </submittedName>
</protein>
<feature type="domain" description="Sugar phosphate transporter" evidence="6">
    <location>
        <begin position="46"/>
        <end position="332"/>
    </location>
</feature>
<organism evidence="7 8">
    <name type="scientific">Handroanthus impetiginosus</name>
    <dbReference type="NCBI Taxonomy" id="429701"/>
    <lineage>
        <taxon>Eukaryota</taxon>
        <taxon>Viridiplantae</taxon>
        <taxon>Streptophyta</taxon>
        <taxon>Embryophyta</taxon>
        <taxon>Tracheophyta</taxon>
        <taxon>Spermatophyta</taxon>
        <taxon>Magnoliopsida</taxon>
        <taxon>eudicotyledons</taxon>
        <taxon>Gunneridae</taxon>
        <taxon>Pentapetalae</taxon>
        <taxon>asterids</taxon>
        <taxon>lamiids</taxon>
        <taxon>Lamiales</taxon>
        <taxon>Bignoniaceae</taxon>
        <taxon>Crescentiina</taxon>
        <taxon>Tabebuia alliance</taxon>
        <taxon>Handroanthus</taxon>
    </lineage>
</organism>